<organism evidence="5 6">
    <name type="scientific">Nocardioides daedukensis</name>
    <dbReference type="NCBI Taxonomy" id="634462"/>
    <lineage>
        <taxon>Bacteria</taxon>
        <taxon>Bacillati</taxon>
        <taxon>Actinomycetota</taxon>
        <taxon>Actinomycetes</taxon>
        <taxon>Propionibacteriales</taxon>
        <taxon>Nocardioidaceae</taxon>
        <taxon>Nocardioides</taxon>
    </lineage>
</organism>
<dbReference type="GO" id="GO:0006631">
    <property type="term" value="P:fatty acid metabolic process"/>
    <property type="evidence" value="ECO:0007669"/>
    <property type="project" value="TreeGrafter"/>
</dbReference>
<name>A0A7Y9S2N5_9ACTN</name>
<comment type="caution">
    <text evidence="5">The sequence shown here is derived from an EMBL/GenBank/DDBJ whole genome shotgun (WGS) entry which is preliminary data.</text>
</comment>
<evidence type="ECO:0000256" key="1">
    <source>
        <dbReference type="ARBA" id="ARBA00006432"/>
    </source>
</evidence>
<dbReference type="PANTHER" id="PTHR43201">
    <property type="entry name" value="ACYL-COA SYNTHETASE"/>
    <property type="match status" value="1"/>
</dbReference>
<keyword evidence="6" id="KW-1185">Reference proteome</keyword>
<feature type="domain" description="AMP-dependent synthetase/ligase" evidence="3">
    <location>
        <begin position="52"/>
        <end position="416"/>
    </location>
</feature>
<dbReference type="AlphaFoldDB" id="A0A7Y9S2N5"/>
<accession>A0A7Y9S2N5</accession>
<reference evidence="5 6" key="1">
    <citation type="submission" date="2020-07" db="EMBL/GenBank/DDBJ databases">
        <title>Sequencing the genomes of 1000 actinobacteria strains.</title>
        <authorList>
            <person name="Klenk H.-P."/>
        </authorList>
    </citation>
    <scope>NUCLEOTIDE SEQUENCE [LARGE SCALE GENOMIC DNA]</scope>
    <source>
        <strain evidence="5 6">DSM 23819</strain>
    </source>
</reference>
<dbReference type="InterPro" id="IPR042099">
    <property type="entry name" value="ANL_N_sf"/>
</dbReference>
<comment type="similarity">
    <text evidence="1">Belongs to the ATP-dependent AMP-binding enzyme family.</text>
</comment>
<dbReference type="InterPro" id="IPR020845">
    <property type="entry name" value="AMP-binding_CS"/>
</dbReference>
<protein>
    <submittedName>
        <fullName evidence="5">Acyl-CoA synthetase (AMP-forming)/AMP-acid ligase II</fullName>
    </submittedName>
</protein>
<dbReference type="Gene3D" id="3.30.300.30">
    <property type="match status" value="1"/>
</dbReference>
<dbReference type="Pfam" id="PF00501">
    <property type="entry name" value="AMP-binding"/>
    <property type="match status" value="1"/>
</dbReference>
<dbReference type="Pfam" id="PF13193">
    <property type="entry name" value="AMP-binding_C"/>
    <property type="match status" value="1"/>
</dbReference>
<dbReference type="GO" id="GO:0031956">
    <property type="term" value="F:medium-chain fatty acid-CoA ligase activity"/>
    <property type="evidence" value="ECO:0007669"/>
    <property type="project" value="TreeGrafter"/>
</dbReference>
<dbReference type="SUPFAM" id="SSF56801">
    <property type="entry name" value="Acetyl-CoA synthetase-like"/>
    <property type="match status" value="1"/>
</dbReference>
<dbReference type="RefSeq" id="WP_179502900.1">
    <property type="nucleotide sequence ID" value="NZ_JACCAA010000001.1"/>
</dbReference>
<dbReference type="InterPro" id="IPR000873">
    <property type="entry name" value="AMP-dep_synth/lig_dom"/>
</dbReference>
<dbReference type="Gene3D" id="3.40.50.12780">
    <property type="entry name" value="N-terminal domain of ligase-like"/>
    <property type="match status" value="1"/>
</dbReference>
<evidence type="ECO:0000313" key="6">
    <source>
        <dbReference type="Proteomes" id="UP000540656"/>
    </source>
</evidence>
<dbReference type="EMBL" id="JACCAA010000001">
    <property type="protein sequence ID" value="NYG59899.1"/>
    <property type="molecule type" value="Genomic_DNA"/>
</dbReference>
<proteinExistence type="inferred from homology"/>
<gene>
    <name evidence="5" type="ORF">BJ980_002822</name>
</gene>
<feature type="domain" description="AMP-binding enzyme C-terminal" evidence="4">
    <location>
        <begin position="466"/>
        <end position="542"/>
    </location>
</feature>
<sequence length="552" mass="59851">MTQAPNTPTPRDEALARLTAPGQRFEIRDEPVRGAQLPVFANRHRCLAELLEASRQHGDADYLVTEDERLSHADHYAMVAAVATALREEHGVRPGDRVALCGANSIEWIVGFWATVSLGAVAVGMNSMWSAGELADGVELTSPKVLFVDRPRSALVGETSARVVGLEPDTDREDDLRAMAARHRGAELPRAEVDEDDAAVILFTSGTSGRAKGATHSHRNVIAAVWFHLLNDAIAAELGFAMKDRRYLLATPLFHIAGLHNLAVVRLFVGDTAVIHRGRFEIDRVLRLMEKERVTNWGAVPTMLNRLLETDLSGYDLSAFRTLSVNSAPSTPGLKERIREHLPVAGASLGTTYGLTESSTGATLATAADLAIDPDSVGRPVVNIEVQIRAEDGTVVGEGVEGEVCLRGAQMMLGYWANPEATAESITADGWFRTGDLGSLVNGHLRIASRRSDLILRGAENIYPTEVEHQLMLHPDVVECIVLGVPDPDFGQAVAAVVVVGPESTVDETGLREHLAERLARYKTPSVWRITTAALPRNATGKVSRREVRLQD</sequence>
<evidence type="ECO:0000259" key="3">
    <source>
        <dbReference type="Pfam" id="PF00501"/>
    </source>
</evidence>
<evidence type="ECO:0000256" key="2">
    <source>
        <dbReference type="ARBA" id="ARBA00022598"/>
    </source>
</evidence>
<dbReference type="PANTHER" id="PTHR43201:SF5">
    <property type="entry name" value="MEDIUM-CHAIN ACYL-COA LIGASE ACSF2, MITOCHONDRIAL"/>
    <property type="match status" value="1"/>
</dbReference>
<dbReference type="Proteomes" id="UP000540656">
    <property type="component" value="Unassembled WGS sequence"/>
</dbReference>
<dbReference type="InterPro" id="IPR025110">
    <property type="entry name" value="AMP-bd_C"/>
</dbReference>
<dbReference type="PROSITE" id="PS00455">
    <property type="entry name" value="AMP_BINDING"/>
    <property type="match status" value="1"/>
</dbReference>
<evidence type="ECO:0000259" key="4">
    <source>
        <dbReference type="Pfam" id="PF13193"/>
    </source>
</evidence>
<dbReference type="InterPro" id="IPR045851">
    <property type="entry name" value="AMP-bd_C_sf"/>
</dbReference>
<evidence type="ECO:0000313" key="5">
    <source>
        <dbReference type="EMBL" id="NYG59899.1"/>
    </source>
</evidence>
<keyword evidence="2 5" id="KW-0436">Ligase</keyword>